<dbReference type="InterPro" id="IPR050448">
    <property type="entry name" value="OpgB/LTA_synthase_biosynth"/>
</dbReference>
<reference evidence="8 9" key="1">
    <citation type="submission" date="2016-03" db="EMBL/GenBank/DDBJ databases">
        <authorList>
            <person name="Ploux O."/>
        </authorList>
    </citation>
    <scope>NUCLEOTIDE SEQUENCE [LARGE SCALE GENOMIC DNA]</scope>
    <source>
        <strain evidence="8 9">BER2</strain>
    </source>
</reference>
<keyword evidence="2" id="KW-1003">Cell membrane</keyword>
<dbReference type="OrthoDB" id="5363296at2"/>
<dbReference type="PANTHER" id="PTHR47371:SF3">
    <property type="entry name" value="PHOSPHOGLYCEROL TRANSFERASE I"/>
    <property type="match status" value="1"/>
</dbReference>
<protein>
    <submittedName>
        <fullName evidence="8">Cation tolerance protein CutA</fullName>
    </submittedName>
</protein>
<organism evidence="8 9">
    <name type="scientific">Bdellovibrio bacteriovorus</name>
    <dbReference type="NCBI Taxonomy" id="959"/>
    <lineage>
        <taxon>Bacteria</taxon>
        <taxon>Pseudomonadati</taxon>
        <taxon>Bdellovibrionota</taxon>
        <taxon>Bdellovibrionia</taxon>
        <taxon>Bdellovibrionales</taxon>
        <taxon>Pseudobdellovibrionaceae</taxon>
        <taxon>Bdellovibrio</taxon>
    </lineage>
</organism>
<evidence type="ECO:0000313" key="8">
    <source>
        <dbReference type="EMBL" id="KYG69917.1"/>
    </source>
</evidence>
<dbReference type="Gene3D" id="3.40.720.10">
    <property type="entry name" value="Alkaline Phosphatase, subunit A"/>
    <property type="match status" value="1"/>
</dbReference>
<dbReference type="RefSeq" id="WP_063243129.1">
    <property type="nucleotide sequence ID" value="NZ_LUKF01000005.1"/>
</dbReference>
<accession>A0A150WTS1</accession>
<keyword evidence="5 6" id="KW-0472">Membrane</keyword>
<sequence length="555" mass="63964">MRIKLFDKGQMLWGLLLLSLSSLFIQWFVFDYILPTKLLLPWLIYASFLLVLRPYFAAVFVFLLEALLLRIHLMKLSYTNTALEASDIFGWKQALFLKSYTDFLIPLLAIGMLLCFFKGFTIRKRQFIFLPILLLVTTSCMQERRPTESSVNLVNYLFRIAKVHYVDWNFATNIKENGVLNHLFLTLPMGQIPAKGKVRLGERKVATVHNSKDMPDVFLVLCESCYTSTSAKFVTPMADLEKVGFARSTMISPVYGGMTAEAEFEVLTGLPSQRYKGIDFQYFAESYSPHAMALPRVFAENGYATFSSHNNRAFFWRRDVVHPKFGFEKSIFLEQMNWPDMSIVPKDDILFKNALDQYKANLIENKKTFSFLITIHTHGPYREVNNDGGEADYKAKLQESLSEFLSFQARVHGLAQKNNRPVLFLIFGDHKPAMTISFYKKHVFSDDFFTSKGEKSDGFRFSSLNDSQRLTYGRVPLFVSAFNTKNLDLAESIAREIHDKPIYCLPGVLSESIPVYHEFYGYLKDVCKRNSEELVDKRVIDTVFPEEIYGNLLFD</sequence>
<feature type="transmembrane region" description="Helical" evidence="6">
    <location>
        <begin position="42"/>
        <end position="68"/>
    </location>
</feature>
<gene>
    <name evidence="8" type="ORF">AZI85_16110</name>
</gene>
<dbReference type="SUPFAM" id="SSF53649">
    <property type="entry name" value="Alkaline phosphatase-like"/>
    <property type="match status" value="1"/>
</dbReference>
<feature type="transmembrane region" description="Helical" evidence="6">
    <location>
        <begin position="12"/>
        <end position="30"/>
    </location>
</feature>
<evidence type="ECO:0000259" key="7">
    <source>
        <dbReference type="Pfam" id="PF00884"/>
    </source>
</evidence>
<evidence type="ECO:0000256" key="3">
    <source>
        <dbReference type="ARBA" id="ARBA00022692"/>
    </source>
</evidence>
<keyword evidence="3 6" id="KW-0812">Transmembrane</keyword>
<dbReference type="InterPro" id="IPR000917">
    <property type="entry name" value="Sulfatase_N"/>
</dbReference>
<name>A0A150WTS1_BDEBC</name>
<dbReference type="InterPro" id="IPR017850">
    <property type="entry name" value="Alkaline_phosphatase_core_sf"/>
</dbReference>
<feature type="transmembrane region" description="Helical" evidence="6">
    <location>
        <begin position="103"/>
        <end position="122"/>
    </location>
</feature>
<proteinExistence type="predicted"/>
<dbReference type="Pfam" id="PF00884">
    <property type="entry name" value="Sulfatase"/>
    <property type="match status" value="1"/>
</dbReference>
<evidence type="ECO:0000313" key="9">
    <source>
        <dbReference type="Proteomes" id="UP000075391"/>
    </source>
</evidence>
<dbReference type="GO" id="GO:0005886">
    <property type="term" value="C:plasma membrane"/>
    <property type="evidence" value="ECO:0007669"/>
    <property type="project" value="UniProtKB-SubCell"/>
</dbReference>
<evidence type="ECO:0000256" key="2">
    <source>
        <dbReference type="ARBA" id="ARBA00022475"/>
    </source>
</evidence>
<dbReference type="EMBL" id="LUKF01000005">
    <property type="protein sequence ID" value="KYG69917.1"/>
    <property type="molecule type" value="Genomic_DNA"/>
</dbReference>
<evidence type="ECO:0000256" key="4">
    <source>
        <dbReference type="ARBA" id="ARBA00022989"/>
    </source>
</evidence>
<comment type="caution">
    <text evidence="8">The sequence shown here is derived from an EMBL/GenBank/DDBJ whole genome shotgun (WGS) entry which is preliminary data.</text>
</comment>
<dbReference type="PANTHER" id="PTHR47371">
    <property type="entry name" value="LIPOTEICHOIC ACID SYNTHASE"/>
    <property type="match status" value="1"/>
</dbReference>
<evidence type="ECO:0000256" key="6">
    <source>
        <dbReference type="SAM" id="Phobius"/>
    </source>
</evidence>
<evidence type="ECO:0000256" key="5">
    <source>
        <dbReference type="ARBA" id="ARBA00023136"/>
    </source>
</evidence>
<evidence type="ECO:0000256" key="1">
    <source>
        <dbReference type="ARBA" id="ARBA00004651"/>
    </source>
</evidence>
<keyword evidence="4 6" id="KW-1133">Transmembrane helix</keyword>
<comment type="subcellular location">
    <subcellularLocation>
        <location evidence="1">Cell membrane</location>
        <topology evidence="1">Multi-pass membrane protein</topology>
    </subcellularLocation>
</comment>
<dbReference type="AlphaFoldDB" id="A0A150WTS1"/>
<dbReference type="Proteomes" id="UP000075391">
    <property type="component" value="Unassembled WGS sequence"/>
</dbReference>
<dbReference type="CDD" id="cd16015">
    <property type="entry name" value="LTA_synthase"/>
    <property type="match status" value="1"/>
</dbReference>
<feature type="domain" description="Sulfatase N-terminal" evidence="7">
    <location>
        <begin position="216"/>
        <end position="434"/>
    </location>
</feature>